<reference evidence="2 3" key="1">
    <citation type="submission" date="2018-11" db="EMBL/GenBank/DDBJ databases">
        <title>Neisseria weixii sp. nov. isolated from the rectal contents of plateau pika (Ochotona cruzoniae).</title>
        <authorList>
            <person name="Zhang G."/>
        </authorList>
    </citation>
    <scope>NUCLEOTIDE SEQUENCE [LARGE SCALE GENOMIC DNA]</scope>
    <source>
        <strain evidence="2 3">10009</strain>
    </source>
</reference>
<keyword evidence="1" id="KW-0812">Transmembrane</keyword>
<evidence type="ECO:0000313" key="3">
    <source>
        <dbReference type="Proteomes" id="UP000272412"/>
    </source>
</evidence>
<feature type="transmembrane region" description="Helical" evidence="1">
    <location>
        <begin position="20"/>
        <end position="39"/>
    </location>
</feature>
<comment type="caution">
    <text evidence="2">The sequence shown here is derived from an EMBL/GenBank/DDBJ whole genome shotgun (WGS) entry which is preliminary data.</text>
</comment>
<dbReference type="Proteomes" id="UP000272412">
    <property type="component" value="Unassembled WGS sequence"/>
</dbReference>
<evidence type="ECO:0000313" key="2">
    <source>
        <dbReference type="EMBL" id="RPD86120.1"/>
    </source>
</evidence>
<accession>A0A3N4N286</accession>
<dbReference type="OrthoDB" id="5362036at2"/>
<keyword evidence="1" id="KW-0472">Membrane</keyword>
<dbReference type="Pfam" id="PF05309">
    <property type="entry name" value="TraE"/>
    <property type="match status" value="1"/>
</dbReference>
<sequence length="221" mass="25140">MKSENLLNELSARTGIKNIIWMFLGLSLLTNCLLAFVLATKSTIVQNTLTPPEIRKTMSVSNVAFSKEYLEEMAPYMAYLLLNSTPQTVDYQNSRLLFYTDYQYKDALEEELKVNAIWLKRHNASTHFTPVSAAADTNDNTVNLKGKFEVKKSNRIVETRDREFIIKFKNNNGTIVLIGIDEIFSQKQKENPLNAPETRELIEETVTITNTVSDFKGGSNE</sequence>
<proteinExistence type="predicted"/>
<name>A0A3N4N286_9NEIS</name>
<dbReference type="InterPro" id="IPR007973">
    <property type="entry name" value="Pilus_assembly_TraE"/>
</dbReference>
<dbReference type="RefSeq" id="WP_123804460.1">
    <property type="nucleotide sequence ID" value="NZ_RPFL01000021.1"/>
</dbReference>
<gene>
    <name evidence="2" type="ORF">EGK74_08480</name>
</gene>
<protein>
    <submittedName>
        <fullName evidence="2">Conjugal transfer protein TraE</fullName>
    </submittedName>
</protein>
<evidence type="ECO:0000256" key="1">
    <source>
        <dbReference type="SAM" id="Phobius"/>
    </source>
</evidence>
<keyword evidence="1" id="KW-1133">Transmembrane helix</keyword>
<dbReference type="AlphaFoldDB" id="A0A3N4N286"/>
<dbReference type="EMBL" id="RPFL01000021">
    <property type="protein sequence ID" value="RPD86120.1"/>
    <property type="molecule type" value="Genomic_DNA"/>
</dbReference>
<keyword evidence="3" id="KW-1185">Reference proteome</keyword>
<organism evidence="2 3">
    <name type="scientific">Neisseria weixii</name>
    <dbReference type="NCBI Taxonomy" id="1853276"/>
    <lineage>
        <taxon>Bacteria</taxon>
        <taxon>Pseudomonadati</taxon>
        <taxon>Pseudomonadota</taxon>
        <taxon>Betaproteobacteria</taxon>
        <taxon>Neisseriales</taxon>
        <taxon>Neisseriaceae</taxon>
        <taxon>Neisseria</taxon>
    </lineage>
</organism>